<dbReference type="InterPro" id="IPR058625">
    <property type="entry name" value="MdtA-like_BSH"/>
</dbReference>
<evidence type="ECO:0000313" key="6">
    <source>
        <dbReference type="EMBL" id="RUL62180.1"/>
    </source>
</evidence>
<dbReference type="Gene3D" id="1.10.287.470">
    <property type="entry name" value="Helix hairpin bin"/>
    <property type="match status" value="2"/>
</dbReference>
<dbReference type="SUPFAM" id="SSF111369">
    <property type="entry name" value="HlyD-like secretion proteins"/>
    <property type="match status" value="2"/>
</dbReference>
<keyword evidence="7" id="KW-1185">Reference proteome</keyword>
<proteinExistence type="inferred from homology"/>
<evidence type="ECO:0000313" key="7">
    <source>
        <dbReference type="Proteomes" id="UP000267077"/>
    </source>
</evidence>
<dbReference type="Gene3D" id="2.40.30.170">
    <property type="match status" value="1"/>
</dbReference>
<reference evidence="6 7" key="1">
    <citation type="submission" date="2018-12" db="EMBL/GenBank/DDBJ databases">
        <title>Dyella dinghuensis sp. nov. DHOA06 and Dyella choica sp. nov. 4M-K27, isolated from forest soil.</title>
        <authorList>
            <person name="Qiu L.-H."/>
            <person name="Gao Z.-H."/>
        </authorList>
    </citation>
    <scope>NUCLEOTIDE SEQUENCE [LARGE SCALE GENOMIC DNA]</scope>
    <source>
        <strain evidence="6 7">DHOA06</strain>
    </source>
</reference>
<dbReference type="GO" id="GO:0055085">
    <property type="term" value="P:transmembrane transport"/>
    <property type="evidence" value="ECO:0007669"/>
    <property type="project" value="InterPro"/>
</dbReference>
<dbReference type="OrthoDB" id="9811754at2"/>
<dbReference type="Pfam" id="PF25917">
    <property type="entry name" value="BSH_RND"/>
    <property type="match status" value="1"/>
</dbReference>
<comment type="similarity">
    <text evidence="1">Belongs to the membrane fusion protein (MFP) (TC 8.A.1) family.</text>
</comment>
<dbReference type="RefSeq" id="WP_126674624.1">
    <property type="nucleotide sequence ID" value="NZ_RYZR01000007.1"/>
</dbReference>
<feature type="coiled-coil region" evidence="2">
    <location>
        <begin position="194"/>
        <end position="228"/>
    </location>
</feature>
<keyword evidence="3" id="KW-0812">Transmembrane</keyword>
<evidence type="ECO:0000259" key="5">
    <source>
        <dbReference type="Pfam" id="PF25963"/>
    </source>
</evidence>
<dbReference type="PANTHER" id="PTHR30386:SF24">
    <property type="entry name" value="MULTIDRUG RESISTANCE EFFLUX PUMP"/>
    <property type="match status" value="1"/>
</dbReference>
<dbReference type="AlphaFoldDB" id="A0A432LQG8"/>
<comment type="caution">
    <text evidence="6">The sequence shown here is derived from an EMBL/GenBank/DDBJ whole genome shotgun (WGS) entry which is preliminary data.</text>
</comment>
<dbReference type="PANTHER" id="PTHR30386">
    <property type="entry name" value="MEMBRANE FUSION SUBUNIT OF EMRAB-TOLC MULTIDRUG EFFLUX PUMP"/>
    <property type="match status" value="1"/>
</dbReference>
<dbReference type="Gene3D" id="2.40.50.100">
    <property type="match status" value="1"/>
</dbReference>
<keyword evidence="2" id="KW-0175">Coiled coil</keyword>
<evidence type="ECO:0000256" key="1">
    <source>
        <dbReference type="ARBA" id="ARBA00009477"/>
    </source>
</evidence>
<dbReference type="Proteomes" id="UP000267077">
    <property type="component" value="Unassembled WGS sequence"/>
</dbReference>
<sequence>MPAPTGTTSGDATKDNAAPPARRSNVRRFLLPIGIVVLIAGVLALAYWWLVGRFMQSTDDAYLQADSVTVAPKVSGYITDVYVGDNVTVKPGDPLVRLDSRQYQAALDQAQATVDAREADIQRAQAGIQQQRAAIEQAKAQLLVAQVASRHAEDEVRRYAPLATTGAESGDQLSVLTSNRDQARATLAADTAAVDQAQARITDLTAQIAQARAQLEAAQASARQSQLDMQDTLVRSTLAGRVGDRTVRVGQYAQPGTRLMTIVPVQNVYLTANFKETQIGRMRAGQHATIHVDALPDADIHGVVDSFAPGTGSEFALLPPENATGNFTKIVQRVPVRIRLDTNDQTRKLLVPGLSVTVDVDTRSSTDNAQPETADNHHG</sequence>
<name>A0A432LQG8_9GAMM</name>
<protein>
    <submittedName>
        <fullName evidence="6">HlyD family secretion protein</fullName>
    </submittedName>
</protein>
<keyword evidence="3" id="KW-1133">Transmembrane helix</keyword>
<evidence type="ECO:0000256" key="2">
    <source>
        <dbReference type="SAM" id="Coils"/>
    </source>
</evidence>
<feature type="coiled-coil region" evidence="2">
    <location>
        <begin position="121"/>
        <end position="148"/>
    </location>
</feature>
<dbReference type="InterPro" id="IPR058634">
    <property type="entry name" value="AaeA-lik-b-barrel"/>
</dbReference>
<dbReference type="InterPro" id="IPR050739">
    <property type="entry name" value="MFP"/>
</dbReference>
<feature type="domain" description="p-hydroxybenzoic acid efflux pump subunit AaeA-like beta-barrel" evidence="5">
    <location>
        <begin position="268"/>
        <end position="360"/>
    </location>
</feature>
<feature type="transmembrane region" description="Helical" evidence="3">
    <location>
        <begin position="29"/>
        <end position="50"/>
    </location>
</feature>
<dbReference type="EMBL" id="RYZR01000007">
    <property type="protein sequence ID" value="RUL62180.1"/>
    <property type="molecule type" value="Genomic_DNA"/>
</dbReference>
<feature type="domain" description="Multidrug resistance protein MdtA-like barrel-sandwich hybrid" evidence="4">
    <location>
        <begin position="67"/>
        <end position="263"/>
    </location>
</feature>
<gene>
    <name evidence="6" type="ORF">EKH79_14915</name>
</gene>
<dbReference type="Pfam" id="PF25963">
    <property type="entry name" value="Beta-barrel_AAEA"/>
    <property type="match status" value="1"/>
</dbReference>
<evidence type="ECO:0000256" key="3">
    <source>
        <dbReference type="SAM" id="Phobius"/>
    </source>
</evidence>
<evidence type="ECO:0000259" key="4">
    <source>
        <dbReference type="Pfam" id="PF25917"/>
    </source>
</evidence>
<accession>A0A432LQG8</accession>
<organism evidence="6 7">
    <name type="scientific">Dyella dinghuensis</name>
    <dbReference type="NCBI Taxonomy" id="1920169"/>
    <lineage>
        <taxon>Bacteria</taxon>
        <taxon>Pseudomonadati</taxon>
        <taxon>Pseudomonadota</taxon>
        <taxon>Gammaproteobacteria</taxon>
        <taxon>Lysobacterales</taxon>
        <taxon>Rhodanobacteraceae</taxon>
        <taxon>Dyella</taxon>
    </lineage>
</organism>
<keyword evidence="3" id="KW-0472">Membrane</keyword>